<comment type="caution">
    <text evidence="3">The sequence shown here is derived from an EMBL/GenBank/DDBJ whole genome shotgun (WGS) entry which is preliminary data.</text>
</comment>
<dbReference type="SUPFAM" id="SSF54197">
    <property type="entry name" value="HIT-like"/>
    <property type="match status" value="1"/>
</dbReference>
<dbReference type="Gene3D" id="3.30.428.10">
    <property type="entry name" value="HIT-like"/>
    <property type="match status" value="1"/>
</dbReference>
<feature type="short sequence motif" description="Histidine triad motif" evidence="1">
    <location>
        <begin position="12"/>
        <end position="16"/>
    </location>
</feature>
<dbReference type="InterPro" id="IPR011146">
    <property type="entry name" value="HIT-like"/>
</dbReference>
<dbReference type="RefSeq" id="WP_169896783.1">
    <property type="nucleotide sequence ID" value="NZ_MZGT01000023.1"/>
</dbReference>
<dbReference type="Proteomes" id="UP000191056">
    <property type="component" value="Unassembled WGS sequence"/>
</dbReference>
<dbReference type="STRING" id="225345.CLCHR_20240"/>
<evidence type="ECO:0000259" key="2">
    <source>
        <dbReference type="PROSITE" id="PS51084"/>
    </source>
</evidence>
<name>A0A1V4IRR6_9CLOT</name>
<evidence type="ECO:0000256" key="1">
    <source>
        <dbReference type="PROSITE-ProRule" id="PRU00464"/>
    </source>
</evidence>
<protein>
    <recommendedName>
        <fullName evidence="2">HIT domain-containing protein</fullName>
    </recommendedName>
</protein>
<dbReference type="GO" id="GO:0003824">
    <property type="term" value="F:catalytic activity"/>
    <property type="evidence" value="ECO:0007669"/>
    <property type="project" value="InterPro"/>
</dbReference>
<organism evidence="3 4">
    <name type="scientific">Clostridium chromiireducens</name>
    <dbReference type="NCBI Taxonomy" id="225345"/>
    <lineage>
        <taxon>Bacteria</taxon>
        <taxon>Bacillati</taxon>
        <taxon>Bacillota</taxon>
        <taxon>Clostridia</taxon>
        <taxon>Eubacteriales</taxon>
        <taxon>Clostridiaceae</taxon>
        <taxon>Clostridium</taxon>
    </lineage>
</organism>
<keyword evidence="4" id="KW-1185">Reference proteome</keyword>
<proteinExistence type="predicted"/>
<evidence type="ECO:0000313" key="3">
    <source>
        <dbReference type="EMBL" id="OPJ62510.1"/>
    </source>
</evidence>
<reference evidence="3 4" key="1">
    <citation type="submission" date="2017-03" db="EMBL/GenBank/DDBJ databases">
        <title>Genome sequence of Clostridium chromiireducens DSM 23318.</title>
        <authorList>
            <person name="Poehlein A."/>
            <person name="Daniel R."/>
        </authorList>
    </citation>
    <scope>NUCLEOTIDE SEQUENCE [LARGE SCALE GENOMIC DNA]</scope>
    <source>
        <strain evidence="3 4">DSM 23318</strain>
    </source>
</reference>
<dbReference type="InterPro" id="IPR036265">
    <property type="entry name" value="HIT-like_sf"/>
</dbReference>
<evidence type="ECO:0000313" key="4">
    <source>
        <dbReference type="Proteomes" id="UP000191056"/>
    </source>
</evidence>
<feature type="domain" description="HIT" evidence="2">
    <location>
        <begin position="1"/>
        <end position="27"/>
    </location>
</feature>
<sequence>MNYEAYSDKLPHLHFHIVPKYENGLNWGSTFEMNPGKVYLNDEEYSEIMNTIKQNL</sequence>
<dbReference type="EMBL" id="MZGT01000023">
    <property type="protein sequence ID" value="OPJ62510.1"/>
    <property type="molecule type" value="Genomic_DNA"/>
</dbReference>
<dbReference type="AlphaFoldDB" id="A0A1V4IRR6"/>
<gene>
    <name evidence="3" type="ORF">CLCHR_20240</name>
</gene>
<dbReference type="PROSITE" id="PS51084">
    <property type="entry name" value="HIT_2"/>
    <property type="match status" value="1"/>
</dbReference>
<accession>A0A1V4IRR6</accession>